<reference evidence="1" key="1">
    <citation type="journal article" date="2017" name="Parasit. Vectors">
        <title>Sialotranscriptomics of Rhipicephalus zambeziensis reveals intricate expression profiles of secretory proteins and suggests tight temporal transcriptional regulation during blood-feeding.</title>
        <authorList>
            <person name="de Castro M.H."/>
            <person name="de Klerk D."/>
            <person name="Pienaar R."/>
            <person name="Rees D.J.G."/>
            <person name="Mans B.J."/>
        </authorList>
    </citation>
    <scope>NUCLEOTIDE SEQUENCE</scope>
    <source>
        <tissue evidence="1">Salivary glands</tissue>
    </source>
</reference>
<proteinExistence type="predicted"/>
<dbReference type="EMBL" id="GFPF01002079">
    <property type="protein sequence ID" value="MAA13225.1"/>
    <property type="molecule type" value="Transcribed_RNA"/>
</dbReference>
<evidence type="ECO:0000313" key="1">
    <source>
        <dbReference type="EMBL" id="MAA13225.1"/>
    </source>
</evidence>
<dbReference type="AlphaFoldDB" id="A0A224Y8U6"/>
<organism evidence="1">
    <name type="scientific">Rhipicephalus zambeziensis</name>
    <dbReference type="NCBI Taxonomy" id="60191"/>
    <lineage>
        <taxon>Eukaryota</taxon>
        <taxon>Metazoa</taxon>
        <taxon>Ecdysozoa</taxon>
        <taxon>Arthropoda</taxon>
        <taxon>Chelicerata</taxon>
        <taxon>Arachnida</taxon>
        <taxon>Acari</taxon>
        <taxon>Parasitiformes</taxon>
        <taxon>Ixodida</taxon>
        <taxon>Ixodoidea</taxon>
        <taxon>Ixodidae</taxon>
        <taxon>Rhipicephalinae</taxon>
        <taxon>Rhipicephalus</taxon>
        <taxon>Rhipicephalus</taxon>
    </lineage>
</organism>
<accession>A0A224Y8U6</accession>
<name>A0A224Y8U6_9ACAR</name>
<protein>
    <submittedName>
        <fullName evidence="1">Uncharacterized protein</fullName>
    </submittedName>
</protein>
<sequence>MRRRYEAHTFTRFFYKLVARQNEVHLKTNCSEVSHKLSLPRMDVAKIIAVYMCDLQPCRDLLSHIKRNFETTPIPPIQTHLICINAFIKQPLDQFD</sequence>